<dbReference type="InterPro" id="IPR036412">
    <property type="entry name" value="HAD-like_sf"/>
</dbReference>
<dbReference type="Gene3D" id="3.40.50.1000">
    <property type="entry name" value="HAD superfamily/HAD-like"/>
    <property type="match status" value="1"/>
</dbReference>
<dbReference type="EMBL" id="DRIH01000088">
    <property type="protein sequence ID" value="HEC67720.1"/>
    <property type="molecule type" value="Genomic_DNA"/>
</dbReference>
<comment type="caution">
    <text evidence="2">The sequence shown here is derived from an EMBL/GenBank/DDBJ whole genome shotgun (WGS) entry which is preliminary data.</text>
</comment>
<dbReference type="InterPro" id="IPR051540">
    <property type="entry name" value="S-2-haloacid_dehalogenase"/>
</dbReference>
<dbReference type="NCBIfam" id="TIGR01428">
    <property type="entry name" value="HAD_type_II"/>
    <property type="match status" value="1"/>
</dbReference>
<reference evidence="2" key="1">
    <citation type="journal article" date="2020" name="mSystems">
        <title>Genome- and Community-Level Interaction Insights into Carbon Utilization and Element Cycling Functions of Hydrothermarchaeota in Hydrothermal Sediment.</title>
        <authorList>
            <person name="Zhou Z."/>
            <person name="Liu Y."/>
            <person name="Xu W."/>
            <person name="Pan J."/>
            <person name="Luo Z.H."/>
            <person name="Li M."/>
        </authorList>
    </citation>
    <scope>NUCLEOTIDE SEQUENCE [LARGE SCALE GENOMIC DNA]</scope>
    <source>
        <strain evidence="2">HyVt-389</strain>
    </source>
</reference>
<evidence type="ECO:0000313" key="2">
    <source>
        <dbReference type="EMBL" id="HEC67720.1"/>
    </source>
</evidence>
<sequence length="237" mass="27039">MLNFNKYQVLSFDCYGTLIDWETGIIAAIRPVLSNHNILLDDEQILELYAEIEAKIEKGKYVEYREVLRKVMLQFGNQLGFVPSASELDCLVESLRNWLPFPDTVKALQILKKKYRLAIISNIDNDLFAFSAKHLKVKFDWVITAEQAKSYKPSLHNFKFAIDRIGVSPEKILHIAQSIYHDIIPAKKIGLSTVWVNRRKGKTGSGATLPARGKPDLEVSDLETLVSIMELDFNNQK</sequence>
<dbReference type="Proteomes" id="UP000885738">
    <property type="component" value="Unassembled WGS sequence"/>
</dbReference>
<dbReference type="PANTHER" id="PTHR43316:SF9">
    <property type="entry name" value="ACID DEHALOGENASE, PUTATIVE (AFU_ORTHOLOGUE AFUA_6G14460)-RELATED"/>
    <property type="match status" value="1"/>
</dbReference>
<proteinExistence type="predicted"/>
<dbReference type="SUPFAM" id="SSF56784">
    <property type="entry name" value="HAD-like"/>
    <property type="match status" value="1"/>
</dbReference>
<dbReference type="Gene3D" id="1.10.150.750">
    <property type="match status" value="1"/>
</dbReference>
<dbReference type="GO" id="GO:0019120">
    <property type="term" value="F:hydrolase activity, acting on acid halide bonds, in C-halide compounds"/>
    <property type="evidence" value="ECO:0007669"/>
    <property type="project" value="InterPro"/>
</dbReference>
<dbReference type="InterPro" id="IPR006328">
    <property type="entry name" value="2-HAD"/>
</dbReference>
<dbReference type="CDD" id="cd02588">
    <property type="entry name" value="HAD_L2-DEX"/>
    <property type="match status" value="1"/>
</dbReference>
<dbReference type="Pfam" id="PF00702">
    <property type="entry name" value="Hydrolase"/>
    <property type="match status" value="1"/>
</dbReference>
<dbReference type="AlphaFoldDB" id="A0A7C1W395"/>
<gene>
    <name evidence="2" type="ORF">ENI35_02750</name>
</gene>
<dbReference type="PANTHER" id="PTHR43316">
    <property type="entry name" value="HYDROLASE, HALOACID DELAHOGENASE-RELATED"/>
    <property type="match status" value="1"/>
</dbReference>
<accession>A0A7C1W395</accession>
<protein>
    <submittedName>
        <fullName evidence="2">Haloacid dehalogenase type II</fullName>
    </submittedName>
</protein>
<dbReference type="InterPro" id="IPR006439">
    <property type="entry name" value="HAD-SF_hydro_IA"/>
</dbReference>
<dbReference type="InterPro" id="IPR023214">
    <property type="entry name" value="HAD_sf"/>
</dbReference>
<evidence type="ECO:0000256" key="1">
    <source>
        <dbReference type="ARBA" id="ARBA00022801"/>
    </source>
</evidence>
<dbReference type="SFLD" id="SFLDG01129">
    <property type="entry name" value="C1.5:_HAD__Beta-PGM__Phosphata"/>
    <property type="match status" value="1"/>
</dbReference>
<dbReference type="NCBIfam" id="TIGR01493">
    <property type="entry name" value="HAD-SF-IA-v2"/>
    <property type="match status" value="1"/>
</dbReference>
<keyword evidence="1" id="KW-0378">Hydrolase</keyword>
<organism evidence="2">
    <name type="scientific">Desulfofervidus auxilii</name>
    <dbReference type="NCBI Taxonomy" id="1621989"/>
    <lineage>
        <taxon>Bacteria</taxon>
        <taxon>Pseudomonadati</taxon>
        <taxon>Thermodesulfobacteriota</taxon>
        <taxon>Candidatus Desulfofervidia</taxon>
        <taxon>Candidatus Desulfofervidales</taxon>
        <taxon>Candidatus Desulfofervidaceae</taxon>
        <taxon>Candidatus Desulfofervidus</taxon>
    </lineage>
</organism>
<dbReference type="PRINTS" id="PR00413">
    <property type="entry name" value="HADHALOGNASE"/>
</dbReference>
<name>A0A7C1W395_DESA2</name>
<dbReference type="SFLD" id="SFLDS00003">
    <property type="entry name" value="Haloacid_Dehalogenase"/>
    <property type="match status" value="1"/>
</dbReference>